<dbReference type="EMBL" id="JAGYPJ010000001">
    <property type="protein sequence ID" value="MBS4200347.1"/>
    <property type="molecule type" value="Genomic_DNA"/>
</dbReference>
<proteinExistence type="predicted"/>
<evidence type="ECO:0000256" key="1">
    <source>
        <dbReference type="SAM" id="MobiDB-lite"/>
    </source>
</evidence>
<comment type="caution">
    <text evidence="2">The sequence shown here is derived from an EMBL/GenBank/DDBJ whole genome shotgun (WGS) entry which is preliminary data.</text>
</comment>
<organism evidence="2 3">
    <name type="scientific">Lederbergia citrisecunda</name>
    <dbReference type="NCBI Taxonomy" id="2833583"/>
    <lineage>
        <taxon>Bacteria</taxon>
        <taxon>Bacillati</taxon>
        <taxon>Bacillota</taxon>
        <taxon>Bacilli</taxon>
        <taxon>Bacillales</taxon>
        <taxon>Bacillaceae</taxon>
        <taxon>Lederbergia</taxon>
    </lineage>
</organism>
<feature type="compositionally biased region" description="Basic and acidic residues" evidence="1">
    <location>
        <begin position="28"/>
        <end position="39"/>
    </location>
</feature>
<evidence type="ECO:0000313" key="3">
    <source>
        <dbReference type="Proteomes" id="UP000682713"/>
    </source>
</evidence>
<dbReference type="RefSeq" id="WP_213110938.1">
    <property type="nucleotide sequence ID" value="NZ_JAGYPJ010000001.1"/>
</dbReference>
<feature type="compositionally biased region" description="Basic and acidic residues" evidence="1">
    <location>
        <begin position="56"/>
        <end position="70"/>
    </location>
</feature>
<gene>
    <name evidence="2" type="ORF">KHA93_11965</name>
</gene>
<dbReference type="AlphaFoldDB" id="A0A942TQQ7"/>
<reference evidence="2 3" key="1">
    <citation type="submission" date="2021-05" db="EMBL/GenBank/DDBJ databases">
        <title>Novel Bacillus species.</title>
        <authorList>
            <person name="Liu G."/>
        </authorList>
    </citation>
    <scope>NUCLEOTIDE SEQUENCE [LARGE SCALE GENOMIC DNA]</scope>
    <source>
        <strain evidence="2 3">FJAT-49732</strain>
    </source>
</reference>
<feature type="region of interest" description="Disordered" evidence="1">
    <location>
        <begin position="28"/>
        <end position="70"/>
    </location>
</feature>
<dbReference type="Proteomes" id="UP000682713">
    <property type="component" value="Unassembled WGS sequence"/>
</dbReference>
<accession>A0A942TQQ7</accession>
<keyword evidence="3" id="KW-1185">Reference proteome</keyword>
<protein>
    <submittedName>
        <fullName evidence="2">Uncharacterized protein</fullName>
    </submittedName>
</protein>
<evidence type="ECO:0000313" key="2">
    <source>
        <dbReference type="EMBL" id="MBS4200347.1"/>
    </source>
</evidence>
<sequence>MSNEKKPKEIHVENLIIHAQNVEVIDERHNREREREAPPVRDPWGFFWGRPAEAPRVAEQENESKAEKEN</sequence>
<name>A0A942TQQ7_9BACI</name>